<dbReference type="InterPro" id="IPR050739">
    <property type="entry name" value="MFP"/>
</dbReference>
<dbReference type="PANTHER" id="PTHR30386:SF26">
    <property type="entry name" value="TRANSPORT PROTEIN COMB"/>
    <property type="match status" value="1"/>
</dbReference>
<reference evidence="6 7" key="1">
    <citation type="submission" date="2022-10" db="EMBL/GenBank/DDBJ databases">
        <title>Roseococcus glaciei nov., sp. nov., isolated from glacier.</title>
        <authorList>
            <person name="Liu Q."/>
            <person name="Xin Y.-H."/>
        </authorList>
    </citation>
    <scope>NUCLEOTIDE SEQUENCE [LARGE SCALE GENOMIC DNA]</scope>
    <source>
        <strain evidence="6 7">MDT2-1-1</strain>
    </source>
</reference>
<keyword evidence="2 5" id="KW-0812">Transmembrane</keyword>
<dbReference type="PANTHER" id="PTHR30386">
    <property type="entry name" value="MEMBRANE FUSION SUBUNIT OF EMRAB-TOLC MULTIDRUG EFFLUX PUMP"/>
    <property type="match status" value="1"/>
</dbReference>
<protein>
    <submittedName>
        <fullName evidence="6">NHLP bacteriocin system secretion protein</fullName>
    </submittedName>
</protein>
<evidence type="ECO:0000256" key="4">
    <source>
        <dbReference type="ARBA" id="ARBA00023136"/>
    </source>
</evidence>
<dbReference type="Proteomes" id="UP001526430">
    <property type="component" value="Unassembled WGS sequence"/>
</dbReference>
<evidence type="ECO:0000256" key="5">
    <source>
        <dbReference type="SAM" id="Phobius"/>
    </source>
</evidence>
<evidence type="ECO:0000256" key="1">
    <source>
        <dbReference type="ARBA" id="ARBA00004167"/>
    </source>
</evidence>
<comment type="caution">
    <text evidence="6">The sequence shown here is derived from an EMBL/GenBank/DDBJ whole genome shotgun (WGS) entry which is preliminary data.</text>
</comment>
<proteinExistence type="predicted"/>
<evidence type="ECO:0000256" key="2">
    <source>
        <dbReference type="ARBA" id="ARBA00022692"/>
    </source>
</evidence>
<evidence type="ECO:0000313" key="7">
    <source>
        <dbReference type="Proteomes" id="UP001526430"/>
    </source>
</evidence>
<evidence type="ECO:0000256" key="3">
    <source>
        <dbReference type="ARBA" id="ARBA00022989"/>
    </source>
</evidence>
<organism evidence="6 7">
    <name type="scientific">Sabulicella glaciei</name>
    <dbReference type="NCBI Taxonomy" id="2984948"/>
    <lineage>
        <taxon>Bacteria</taxon>
        <taxon>Pseudomonadati</taxon>
        <taxon>Pseudomonadota</taxon>
        <taxon>Alphaproteobacteria</taxon>
        <taxon>Acetobacterales</taxon>
        <taxon>Acetobacteraceae</taxon>
        <taxon>Sabulicella</taxon>
    </lineage>
</organism>
<feature type="transmembrane region" description="Helical" evidence="5">
    <location>
        <begin position="39"/>
        <end position="60"/>
    </location>
</feature>
<keyword evidence="4 5" id="KW-0472">Membrane</keyword>
<name>A0ABT3NTR4_9PROT</name>
<sequence length="427" mass="45801">MSFLGAVAVSAPALFREKALARLSAPEELEQRSRIVPPLGWAALLTCAGLLAAALAWGIFGTYRMTAAGQGVLVQANGMFVGINAPKSGWLEHLAGTGERVEPGGLIARLRAPEEDARVTGTEERLRELHAQGEAVRARYAERLSQEEQAAATRRRGLEETAGLTARRITELETLLRTREGLAGSGLVTTERVVDVRERLFAAREALSRTRTDLDSLETGLLSLRAQRDAEVEGLARQEVDVQGQLDQARLSRSLATEIRASVAGEVVMTPVTRFSLVSAGQRLLVVETGEETLEALLFVPADAGKQVRPGMEVRLSPSTARREEYGALVGTVTNVSPVPVSQQGVADLLANPDLARQLAGDRAPLLVRVALRPDPAQGSANPYAWTSRKGREVAVENGMLVAGDVTVRAASPIELVIPALRRWTGL</sequence>
<keyword evidence="7" id="KW-1185">Reference proteome</keyword>
<dbReference type="NCBIfam" id="TIGR03794">
    <property type="entry name" value="NHLM_micro_HlyD"/>
    <property type="match status" value="1"/>
</dbReference>
<gene>
    <name evidence="6" type="ORF">OF850_07915</name>
</gene>
<dbReference type="EMBL" id="JAPFQI010000004">
    <property type="protein sequence ID" value="MCW8085547.1"/>
    <property type="molecule type" value="Genomic_DNA"/>
</dbReference>
<dbReference type="InterPro" id="IPR022275">
    <property type="entry name" value="NHPM_bacteriocin_SS_HylD"/>
</dbReference>
<accession>A0ABT3NTR4</accession>
<keyword evidence="3 5" id="KW-1133">Transmembrane helix</keyword>
<comment type="subcellular location">
    <subcellularLocation>
        <location evidence="1">Membrane</location>
        <topology evidence="1">Single-pass membrane protein</topology>
    </subcellularLocation>
</comment>
<evidence type="ECO:0000313" key="6">
    <source>
        <dbReference type="EMBL" id="MCW8085547.1"/>
    </source>
</evidence>